<feature type="transmembrane region" description="Helical" evidence="5">
    <location>
        <begin position="86"/>
        <end position="106"/>
    </location>
</feature>
<accession>A0A6A6IWN9</accession>
<dbReference type="OrthoDB" id="3900342at2759"/>
<keyword evidence="2 5" id="KW-0812">Transmembrane</keyword>
<feature type="transmembrane region" description="Helical" evidence="5">
    <location>
        <begin position="139"/>
        <end position="157"/>
    </location>
</feature>
<evidence type="ECO:0000256" key="5">
    <source>
        <dbReference type="SAM" id="Phobius"/>
    </source>
</evidence>
<dbReference type="RefSeq" id="XP_033688627.1">
    <property type="nucleotide sequence ID" value="XM_033822923.1"/>
</dbReference>
<feature type="transmembrane region" description="Helical" evidence="5">
    <location>
        <begin position="12"/>
        <end position="35"/>
    </location>
</feature>
<evidence type="ECO:0000256" key="2">
    <source>
        <dbReference type="ARBA" id="ARBA00022692"/>
    </source>
</evidence>
<organism evidence="7 8">
    <name type="scientific">Trematosphaeria pertusa</name>
    <dbReference type="NCBI Taxonomy" id="390896"/>
    <lineage>
        <taxon>Eukaryota</taxon>
        <taxon>Fungi</taxon>
        <taxon>Dikarya</taxon>
        <taxon>Ascomycota</taxon>
        <taxon>Pezizomycotina</taxon>
        <taxon>Dothideomycetes</taxon>
        <taxon>Pleosporomycetidae</taxon>
        <taxon>Pleosporales</taxon>
        <taxon>Massarineae</taxon>
        <taxon>Trematosphaeriaceae</taxon>
        <taxon>Trematosphaeria</taxon>
    </lineage>
</organism>
<feature type="domain" description="Amino acid permease/ SLC12A" evidence="6">
    <location>
        <begin position="10"/>
        <end position="437"/>
    </location>
</feature>
<dbReference type="EMBL" id="ML987191">
    <property type="protein sequence ID" value="KAF2253623.1"/>
    <property type="molecule type" value="Genomic_DNA"/>
</dbReference>
<keyword evidence="8" id="KW-1185">Reference proteome</keyword>
<name>A0A6A6IWN9_9PLEO</name>
<feature type="transmembrane region" description="Helical" evidence="5">
    <location>
        <begin position="326"/>
        <end position="344"/>
    </location>
</feature>
<dbReference type="Pfam" id="PF00324">
    <property type="entry name" value="AA_permease"/>
    <property type="match status" value="1"/>
</dbReference>
<dbReference type="PANTHER" id="PTHR43341">
    <property type="entry name" value="AMINO ACID PERMEASE"/>
    <property type="match status" value="1"/>
</dbReference>
<dbReference type="Proteomes" id="UP000800094">
    <property type="component" value="Unassembled WGS sequence"/>
</dbReference>
<feature type="transmembrane region" description="Helical" evidence="5">
    <location>
        <begin position="410"/>
        <end position="430"/>
    </location>
</feature>
<dbReference type="Gene3D" id="1.20.1740.10">
    <property type="entry name" value="Amino acid/polyamine transporter I"/>
    <property type="match status" value="1"/>
</dbReference>
<dbReference type="PIRSF" id="PIRSF006060">
    <property type="entry name" value="AA_transporter"/>
    <property type="match status" value="1"/>
</dbReference>
<keyword evidence="4 5" id="KW-0472">Membrane</keyword>
<feature type="non-terminal residue" evidence="7">
    <location>
        <position position="1"/>
    </location>
</feature>
<sequence length="511" mass="57611">ELRQTLKERHVNMIGFSTVLGLGLFLSAGKAIYMAGPGAAVLAYLVAGTIMWSAMACLGEMTALFPVKGPIFEFPRRFIDESVGLAIGWITWFSWVVTLAAEIMSITEVFRFHFDPAYLQTFQYPSDRLEWRAGMDTNPAVWVGIFLIVVLLVNLLPVRQYGRIEYVFGCIKITFLVGLILFNTVLNARHKFHADRFWTYKDPYGFARNDFSVKDTHTYTGALGGLTSFWTTLTTTLFSLMGWEIIFFTAAENRDLRKTETLKLATRKITIRVLVLYALCAFTVGLNVPWDDAHLADLTIHGISGGQNSVFILAAVRERVKVIPHLFNAFFIFSPFSTAINNLYGASRILHALASHRDAWPEWGFFEAIRSRLESTRMGVPMNAVFVSWLVGFLAFLSTNESQAENLGRMATAAVAANLIIFAVNCIAYLQFYRQVNAAATGKLDEDLNLTPEMRNFYKRASRQYPYRSHLQWIRAAYACTGCILLALFNGWRTFVSPFSAKDFVASYIAI</sequence>
<comment type="subcellular location">
    <subcellularLocation>
        <location evidence="1">Membrane</location>
        <topology evidence="1">Multi-pass membrane protein</topology>
    </subcellularLocation>
</comment>
<proteinExistence type="predicted"/>
<feature type="transmembrane region" description="Helical" evidence="5">
    <location>
        <begin position="41"/>
        <end position="65"/>
    </location>
</feature>
<evidence type="ECO:0000259" key="6">
    <source>
        <dbReference type="Pfam" id="PF00324"/>
    </source>
</evidence>
<evidence type="ECO:0000256" key="1">
    <source>
        <dbReference type="ARBA" id="ARBA00004141"/>
    </source>
</evidence>
<feature type="transmembrane region" description="Helical" evidence="5">
    <location>
        <begin position="269"/>
        <end position="288"/>
    </location>
</feature>
<evidence type="ECO:0000313" key="7">
    <source>
        <dbReference type="EMBL" id="KAF2253623.1"/>
    </source>
</evidence>
<reference evidence="7" key="1">
    <citation type="journal article" date="2020" name="Stud. Mycol.">
        <title>101 Dothideomycetes genomes: a test case for predicting lifestyles and emergence of pathogens.</title>
        <authorList>
            <person name="Haridas S."/>
            <person name="Albert R."/>
            <person name="Binder M."/>
            <person name="Bloem J."/>
            <person name="Labutti K."/>
            <person name="Salamov A."/>
            <person name="Andreopoulos B."/>
            <person name="Baker S."/>
            <person name="Barry K."/>
            <person name="Bills G."/>
            <person name="Bluhm B."/>
            <person name="Cannon C."/>
            <person name="Castanera R."/>
            <person name="Culley D."/>
            <person name="Daum C."/>
            <person name="Ezra D."/>
            <person name="Gonzalez J."/>
            <person name="Henrissat B."/>
            <person name="Kuo A."/>
            <person name="Liang C."/>
            <person name="Lipzen A."/>
            <person name="Lutzoni F."/>
            <person name="Magnuson J."/>
            <person name="Mondo S."/>
            <person name="Nolan M."/>
            <person name="Ohm R."/>
            <person name="Pangilinan J."/>
            <person name="Park H.-J."/>
            <person name="Ramirez L."/>
            <person name="Alfaro M."/>
            <person name="Sun H."/>
            <person name="Tritt A."/>
            <person name="Yoshinaga Y."/>
            <person name="Zwiers L.-H."/>
            <person name="Turgeon B."/>
            <person name="Goodwin S."/>
            <person name="Spatafora J."/>
            <person name="Crous P."/>
            <person name="Grigoriev I."/>
        </authorList>
    </citation>
    <scope>NUCLEOTIDE SEQUENCE</scope>
    <source>
        <strain evidence="7">CBS 122368</strain>
    </source>
</reference>
<evidence type="ECO:0000256" key="3">
    <source>
        <dbReference type="ARBA" id="ARBA00022989"/>
    </source>
</evidence>
<evidence type="ECO:0000256" key="4">
    <source>
        <dbReference type="ARBA" id="ARBA00023136"/>
    </source>
</evidence>
<keyword evidence="3 5" id="KW-1133">Transmembrane helix</keyword>
<gene>
    <name evidence="7" type="ORF">BU26DRAFT_410135</name>
</gene>
<dbReference type="GeneID" id="54576253"/>
<feature type="non-terminal residue" evidence="7">
    <location>
        <position position="511"/>
    </location>
</feature>
<protein>
    <recommendedName>
        <fullName evidence="6">Amino acid permease/ SLC12A domain-containing protein</fullName>
    </recommendedName>
</protein>
<dbReference type="PANTHER" id="PTHR43341:SF35">
    <property type="entry name" value="ACID TRANSPORTER, PUTATIVE-RELATED"/>
    <property type="match status" value="1"/>
</dbReference>
<feature type="transmembrane region" description="Helical" evidence="5">
    <location>
        <begin position="164"/>
        <end position="186"/>
    </location>
</feature>
<dbReference type="InterPro" id="IPR050524">
    <property type="entry name" value="APC_YAT"/>
</dbReference>
<feature type="transmembrane region" description="Helical" evidence="5">
    <location>
        <begin position="473"/>
        <end position="492"/>
    </location>
</feature>
<dbReference type="GO" id="GO:0015171">
    <property type="term" value="F:amino acid transmembrane transporter activity"/>
    <property type="evidence" value="ECO:0007669"/>
    <property type="project" value="TreeGrafter"/>
</dbReference>
<feature type="transmembrane region" description="Helical" evidence="5">
    <location>
        <begin position="229"/>
        <end position="248"/>
    </location>
</feature>
<dbReference type="InterPro" id="IPR004841">
    <property type="entry name" value="AA-permease/SLC12A_dom"/>
</dbReference>
<feature type="transmembrane region" description="Helical" evidence="5">
    <location>
        <begin position="380"/>
        <end position="398"/>
    </location>
</feature>
<evidence type="ECO:0000313" key="8">
    <source>
        <dbReference type="Proteomes" id="UP000800094"/>
    </source>
</evidence>
<dbReference type="AlphaFoldDB" id="A0A6A6IWN9"/>
<dbReference type="GO" id="GO:0016020">
    <property type="term" value="C:membrane"/>
    <property type="evidence" value="ECO:0007669"/>
    <property type="project" value="UniProtKB-SubCell"/>
</dbReference>